<organism evidence="10 11">
    <name type="scientific">Hibiscus sabdariffa</name>
    <name type="common">roselle</name>
    <dbReference type="NCBI Taxonomy" id="183260"/>
    <lineage>
        <taxon>Eukaryota</taxon>
        <taxon>Viridiplantae</taxon>
        <taxon>Streptophyta</taxon>
        <taxon>Embryophyta</taxon>
        <taxon>Tracheophyta</taxon>
        <taxon>Spermatophyta</taxon>
        <taxon>Magnoliopsida</taxon>
        <taxon>eudicotyledons</taxon>
        <taxon>Gunneridae</taxon>
        <taxon>Pentapetalae</taxon>
        <taxon>rosids</taxon>
        <taxon>malvids</taxon>
        <taxon>Malvales</taxon>
        <taxon>Malvaceae</taxon>
        <taxon>Malvoideae</taxon>
        <taxon>Hibiscus</taxon>
    </lineage>
</organism>
<dbReference type="InterPro" id="IPR034161">
    <property type="entry name" value="Pepsin-like_plant"/>
</dbReference>
<keyword evidence="5" id="KW-0325">Glycoprotein</keyword>
<dbReference type="EMBL" id="JBBPBN010000013">
    <property type="protein sequence ID" value="KAK9026342.1"/>
    <property type="molecule type" value="Genomic_DNA"/>
</dbReference>
<evidence type="ECO:0000256" key="7">
    <source>
        <dbReference type="SAM" id="MobiDB-lite"/>
    </source>
</evidence>
<dbReference type="Pfam" id="PF14541">
    <property type="entry name" value="TAXi_C"/>
    <property type="match status" value="1"/>
</dbReference>
<feature type="domain" description="Peptidase A1" evidence="9">
    <location>
        <begin position="328"/>
        <end position="665"/>
    </location>
</feature>
<dbReference type="InterPro" id="IPR021109">
    <property type="entry name" value="Peptidase_aspartic_dom_sf"/>
</dbReference>
<reference evidence="10 11" key="1">
    <citation type="journal article" date="2024" name="G3 (Bethesda)">
        <title>Genome assembly of Hibiscus sabdariffa L. provides insights into metabolisms of medicinal natural products.</title>
        <authorList>
            <person name="Kim T."/>
        </authorList>
    </citation>
    <scope>NUCLEOTIDE SEQUENCE [LARGE SCALE GENOMIC DNA]</scope>
    <source>
        <strain evidence="10">TK-2024</strain>
        <tissue evidence="10">Old leaves</tissue>
    </source>
</reference>
<dbReference type="CDD" id="cd05476">
    <property type="entry name" value="pepsin_A_like_plant"/>
    <property type="match status" value="1"/>
</dbReference>
<name>A0ABR2SMI9_9ROSI</name>
<dbReference type="PANTHER" id="PTHR13683:SF895">
    <property type="entry name" value="EUKARYOTIC ASPARTYL PROTEASE FAMILY PROTEIN"/>
    <property type="match status" value="1"/>
</dbReference>
<dbReference type="InterPro" id="IPR033121">
    <property type="entry name" value="PEPTIDASE_A1"/>
</dbReference>
<keyword evidence="11" id="KW-1185">Reference proteome</keyword>
<dbReference type="PRINTS" id="PR00792">
    <property type="entry name" value="PEPSIN"/>
</dbReference>
<feature type="region of interest" description="Disordered" evidence="7">
    <location>
        <begin position="682"/>
        <end position="709"/>
    </location>
</feature>
<dbReference type="SUPFAM" id="SSF50630">
    <property type="entry name" value="Acid proteases"/>
    <property type="match status" value="1"/>
</dbReference>
<dbReference type="PROSITE" id="PS51767">
    <property type="entry name" value="PEPTIDASE_A1"/>
    <property type="match status" value="1"/>
</dbReference>
<keyword evidence="4 6" id="KW-0378">Hydrolase</keyword>
<accession>A0ABR2SMI9</accession>
<dbReference type="Gene3D" id="2.40.70.10">
    <property type="entry name" value="Acid Proteases"/>
    <property type="match status" value="2"/>
</dbReference>
<dbReference type="InterPro" id="IPR032799">
    <property type="entry name" value="TAXi_C"/>
</dbReference>
<dbReference type="InterPro" id="IPR001461">
    <property type="entry name" value="Aspartic_peptidase_A1"/>
</dbReference>
<dbReference type="Proteomes" id="UP001396334">
    <property type="component" value="Unassembled WGS sequence"/>
</dbReference>
<evidence type="ECO:0000256" key="5">
    <source>
        <dbReference type="ARBA" id="ARBA00023180"/>
    </source>
</evidence>
<protein>
    <recommendedName>
        <fullName evidence="9">Peptidase A1 domain-containing protein</fullName>
    </recommendedName>
</protein>
<evidence type="ECO:0000259" key="9">
    <source>
        <dbReference type="PROSITE" id="PS51767"/>
    </source>
</evidence>
<dbReference type="PANTHER" id="PTHR13683">
    <property type="entry name" value="ASPARTYL PROTEASES"/>
    <property type="match status" value="1"/>
</dbReference>
<dbReference type="Pfam" id="PF14543">
    <property type="entry name" value="TAXi_N"/>
    <property type="match status" value="1"/>
</dbReference>
<keyword evidence="3 6" id="KW-0064">Aspartyl protease</keyword>
<gene>
    <name evidence="10" type="ORF">V6N11_039183</name>
</gene>
<feature type="transmembrane region" description="Helical" evidence="8">
    <location>
        <begin position="870"/>
        <end position="892"/>
    </location>
</feature>
<keyword evidence="8" id="KW-0472">Membrane</keyword>
<evidence type="ECO:0000256" key="4">
    <source>
        <dbReference type="ARBA" id="ARBA00022801"/>
    </source>
</evidence>
<evidence type="ECO:0000313" key="10">
    <source>
        <dbReference type="EMBL" id="KAK9026342.1"/>
    </source>
</evidence>
<keyword evidence="8" id="KW-1133">Transmembrane helix</keyword>
<comment type="caution">
    <text evidence="10">The sequence shown here is derived from an EMBL/GenBank/DDBJ whole genome shotgun (WGS) entry which is preliminary data.</text>
</comment>
<evidence type="ECO:0000256" key="3">
    <source>
        <dbReference type="ARBA" id="ARBA00022750"/>
    </source>
</evidence>
<dbReference type="InterPro" id="IPR001969">
    <property type="entry name" value="Aspartic_peptidase_AS"/>
</dbReference>
<evidence type="ECO:0000256" key="6">
    <source>
        <dbReference type="RuleBase" id="RU000454"/>
    </source>
</evidence>
<evidence type="ECO:0000256" key="2">
    <source>
        <dbReference type="ARBA" id="ARBA00022670"/>
    </source>
</evidence>
<dbReference type="InterPro" id="IPR032861">
    <property type="entry name" value="TAXi_N"/>
</dbReference>
<comment type="similarity">
    <text evidence="1 6">Belongs to the peptidase A1 family.</text>
</comment>
<evidence type="ECO:0000256" key="1">
    <source>
        <dbReference type="ARBA" id="ARBA00007447"/>
    </source>
</evidence>
<proteinExistence type="inferred from homology"/>
<evidence type="ECO:0000256" key="8">
    <source>
        <dbReference type="SAM" id="Phobius"/>
    </source>
</evidence>
<evidence type="ECO:0000313" key="11">
    <source>
        <dbReference type="Proteomes" id="UP001396334"/>
    </source>
</evidence>
<sequence>MCFSVIWDEIRNSVRWIVRDGQKTKFWTDVWVDQEGPLRNHFIVQDDTVDSCVVDCLSSSGGWDWSRVEQVLPIGVLHRIAVIPPPNASFGTDLPCWRWEHKQSAYASLDHERMPRYLSTTAFCSLCNNASEDVLHVLRDCVRARTIWIQVINRRKLVPLHEWFTCALSKSDDYFKDEDDKAAKFAIICWILWNHRNKCLFDEDYKGSEPILVECSRMLAILQAKRVSMALCLQTQWSVVVDAMAGSGTCPHLTSFLLIITAVICFNLFTVDANHRPMLLPLQLSSRNHSQQRHLDNIRRLLHQFRLPPSTPNARMRLYDDLLSHGYYTTRLWIGTPPQEFALIVDTGSTVTYVPCSSCAHCGKHQDPRFQPDLSSTYQPVKCNPSCNCDAEQKQCTYDRRYAEMSSSSGVIGEDVISFGNESELVPQRAVFGCENRETGDLYSQRADGIMGLGRGQLSIMDQLVDKNVIGDSFSLCYGGMDVGGGAMVLGNITTPPEMVFSHSDPFRSPYYNIELKELHVAGKRLKLPAGVFDGKHGTVMDSGTTYAYLPKDAFVAFRDAILREVHFLKRVRGPDPSFDDICVSGAGRDASQLSKFFPEVEMVFNNGNKLLLSPENYLFRHTKLSGAYCLGIFPNSESTTLLGGIVVRNTLVTYDRSNDRIGFLKTNCSELWRRVQSSVAPAPAPTPLVSQRNDTNRKIPPAPTPNGSPPNVLPGAWHVTCFLTMFPCSLVSSLAPFHELMYHGHNLCTFCYIGSFHIGFITFDMSISTNDSKSKLNFKELGELISKELEVDNSQVRLLNVTSKGNEYLVRWGIFPASAANYISNSTALSIILRLRDHRMQFPERFGNYKLVEWNAEPQRKSSWWQHHFLAVVLGFIAVLSLSTIGIWLVLRHRRQSITAYEPVASPIAEQELQPLQS</sequence>
<keyword evidence="8" id="KW-0812">Transmembrane</keyword>
<dbReference type="PROSITE" id="PS00141">
    <property type="entry name" value="ASP_PROTEASE"/>
    <property type="match status" value="1"/>
</dbReference>
<keyword evidence="2 6" id="KW-0645">Protease</keyword>